<dbReference type="PANTHER" id="PTHR11918">
    <property type="entry name" value="RADICAL SAM PROTEINS"/>
    <property type="match status" value="1"/>
</dbReference>
<evidence type="ECO:0000259" key="8">
    <source>
        <dbReference type="PROSITE" id="PS51449"/>
    </source>
</evidence>
<dbReference type="SFLD" id="SFLDS00029">
    <property type="entry name" value="Radical_SAM"/>
    <property type="match status" value="1"/>
</dbReference>
<dbReference type="InterPro" id="IPR006638">
    <property type="entry name" value="Elp3/MiaA/NifB-like_rSAM"/>
</dbReference>
<evidence type="ECO:0000313" key="10">
    <source>
        <dbReference type="EMBL" id="PIQ72431.1"/>
    </source>
</evidence>
<dbReference type="InterPro" id="IPR013848">
    <property type="entry name" value="Methylthiotransferase_N"/>
</dbReference>
<evidence type="ECO:0000259" key="9">
    <source>
        <dbReference type="PROSITE" id="PS51918"/>
    </source>
</evidence>
<dbReference type="PROSITE" id="PS01278">
    <property type="entry name" value="MTTASE_RADICAL"/>
    <property type="match status" value="1"/>
</dbReference>
<evidence type="ECO:0000256" key="4">
    <source>
        <dbReference type="ARBA" id="ARBA00022691"/>
    </source>
</evidence>
<dbReference type="Pfam" id="PF04055">
    <property type="entry name" value="Radical_SAM"/>
    <property type="match status" value="1"/>
</dbReference>
<dbReference type="GO" id="GO:0035598">
    <property type="term" value="F:tRNA (N(6)-L-threonylcarbamoyladenosine(37)-C(2))-methylthiotransferase activity"/>
    <property type="evidence" value="ECO:0007669"/>
    <property type="project" value="TreeGrafter"/>
</dbReference>
<dbReference type="Gene3D" id="3.80.30.20">
    <property type="entry name" value="tm_1862 like domain"/>
    <property type="match status" value="1"/>
</dbReference>
<evidence type="ECO:0000256" key="1">
    <source>
        <dbReference type="ARBA" id="ARBA00001966"/>
    </source>
</evidence>
<dbReference type="AlphaFoldDB" id="A0A2H0KMF1"/>
<organism evidence="10 11">
    <name type="scientific">Candidatus Roizmanbacteria bacterium CG11_big_fil_rev_8_21_14_0_20_35_14</name>
    <dbReference type="NCBI Taxonomy" id="1974855"/>
    <lineage>
        <taxon>Bacteria</taxon>
        <taxon>Candidatus Roizmaniibacteriota</taxon>
    </lineage>
</organism>
<evidence type="ECO:0000256" key="7">
    <source>
        <dbReference type="ARBA" id="ARBA00023014"/>
    </source>
</evidence>
<sequence>MKTFYSYSFGCRVNEAEKEEIDRKMILNGFKYDQKRPDFFIINSCAVTNKAEREVRQLIYQIKRSLPKAKIVITGCAATYWLKNKLYQYLPVDLIVNNINKEFLVQLFHRGGGGIIGLKTDFSKFLKSGRMIIKIQDGCQRFCSFCIVPYLRGLPKSYKIEEIIDKINLLSSRAKRSDLNRKEIASSSTSSPPRNDIVSEVILTAINTQAYGYDTGESFIDLVKNIIKKTSIPRISFGSIHPWSINDDFLRFYQAVLPKKRLVNFFHIPLQSGSNKMLNLMKRDYTKEEMFEKLKKLQSLNEYALIATDIIVGFLEETDKDFEETYNFLKESPISKFHIFRFSKRSKTSADYMAKRLKEPTTSVKIKRAKALAELSLKKYDKFLQKNLGRTSAVLLLQKKINGFQEGLLDNQLPIFVPIPPKRWNEAETIKNVKIMEFKKGRLFGKIV</sequence>
<dbReference type="InterPro" id="IPR020612">
    <property type="entry name" value="Methylthiotransferase_CS"/>
</dbReference>
<dbReference type="SUPFAM" id="SSF102114">
    <property type="entry name" value="Radical SAM enzymes"/>
    <property type="match status" value="1"/>
</dbReference>
<dbReference type="Proteomes" id="UP000229570">
    <property type="component" value="Unassembled WGS sequence"/>
</dbReference>
<evidence type="ECO:0000313" key="11">
    <source>
        <dbReference type="Proteomes" id="UP000229570"/>
    </source>
</evidence>
<dbReference type="CDD" id="cd01335">
    <property type="entry name" value="Radical_SAM"/>
    <property type="match status" value="1"/>
</dbReference>
<dbReference type="PROSITE" id="PS51449">
    <property type="entry name" value="MTTASE_N"/>
    <property type="match status" value="1"/>
</dbReference>
<dbReference type="SFLD" id="SFLDG01082">
    <property type="entry name" value="B12-binding_domain_containing"/>
    <property type="match status" value="1"/>
</dbReference>
<keyword evidence="7" id="KW-0411">Iron-sulfur</keyword>
<keyword evidence="5" id="KW-0479">Metal-binding</keyword>
<feature type="domain" description="MTTase N-terminal" evidence="8">
    <location>
        <begin position="2"/>
        <end position="113"/>
    </location>
</feature>
<dbReference type="InterPro" id="IPR058240">
    <property type="entry name" value="rSAM_sf"/>
</dbReference>
<evidence type="ECO:0000256" key="5">
    <source>
        <dbReference type="ARBA" id="ARBA00022723"/>
    </source>
</evidence>
<keyword evidence="2" id="KW-0004">4Fe-4S</keyword>
<accession>A0A2H0KMF1</accession>
<keyword evidence="3" id="KW-0808">Transferase</keyword>
<dbReference type="SMART" id="SM00729">
    <property type="entry name" value="Elp3"/>
    <property type="match status" value="1"/>
</dbReference>
<keyword evidence="4" id="KW-0949">S-adenosyl-L-methionine</keyword>
<dbReference type="InterPro" id="IPR023404">
    <property type="entry name" value="rSAM_horseshoe"/>
</dbReference>
<feature type="domain" description="Radical SAM core" evidence="9">
    <location>
        <begin position="125"/>
        <end position="382"/>
    </location>
</feature>
<dbReference type="Gene3D" id="3.40.50.12160">
    <property type="entry name" value="Methylthiotransferase, N-terminal domain"/>
    <property type="match status" value="1"/>
</dbReference>
<dbReference type="GO" id="GO:0051539">
    <property type="term" value="F:4 iron, 4 sulfur cluster binding"/>
    <property type="evidence" value="ECO:0007669"/>
    <property type="project" value="UniProtKB-KW"/>
</dbReference>
<proteinExistence type="predicted"/>
<evidence type="ECO:0000256" key="3">
    <source>
        <dbReference type="ARBA" id="ARBA00022679"/>
    </source>
</evidence>
<comment type="cofactor">
    <cofactor evidence="1">
        <name>[4Fe-4S] cluster</name>
        <dbReference type="ChEBI" id="CHEBI:49883"/>
    </cofactor>
</comment>
<comment type="caution">
    <text evidence="10">The sequence shown here is derived from an EMBL/GenBank/DDBJ whole genome shotgun (WGS) entry which is preliminary data.</text>
</comment>
<gene>
    <name evidence="10" type="ORF">COV86_03025</name>
</gene>
<name>A0A2H0KMF1_9BACT</name>
<protein>
    <submittedName>
        <fullName evidence="10">Uncharacterized protein</fullName>
    </submittedName>
</protein>
<dbReference type="PROSITE" id="PS51918">
    <property type="entry name" value="RADICAL_SAM"/>
    <property type="match status" value="1"/>
</dbReference>
<dbReference type="GO" id="GO:0046872">
    <property type="term" value="F:metal ion binding"/>
    <property type="evidence" value="ECO:0007669"/>
    <property type="project" value="UniProtKB-KW"/>
</dbReference>
<evidence type="ECO:0000256" key="2">
    <source>
        <dbReference type="ARBA" id="ARBA00022485"/>
    </source>
</evidence>
<keyword evidence="6" id="KW-0408">Iron</keyword>
<reference evidence="10 11" key="1">
    <citation type="submission" date="2017-09" db="EMBL/GenBank/DDBJ databases">
        <title>Depth-based differentiation of microbial function through sediment-hosted aquifers and enrichment of novel symbionts in the deep terrestrial subsurface.</title>
        <authorList>
            <person name="Probst A.J."/>
            <person name="Ladd B."/>
            <person name="Jarett J.K."/>
            <person name="Geller-Mcgrath D.E."/>
            <person name="Sieber C.M."/>
            <person name="Emerson J.B."/>
            <person name="Anantharaman K."/>
            <person name="Thomas B.C."/>
            <person name="Malmstrom R."/>
            <person name="Stieglmeier M."/>
            <person name="Klingl A."/>
            <person name="Woyke T."/>
            <person name="Ryan C.M."/>
            <person name="Banfield J.F."/>
        </authorList>
    </citation>
    <scope>NUCLEOTIDE SEQUENCE [LARGE SCALE GENOMIC DNA]</scope>
    <source>
        <strain evidence="10">CG11_big_fil_rev_8_21_14_0_20_35_14</strain>
    </source>
</reference>
<dbReference type="InterPro" id="IPR038135">
    <property type="entry name" value="Methylthiotransferase_N_sf"/>
</dbReference>
<evidence type="ECO:0000256" key="6">
    <source>
        <dbReference type="ARBA" id="ARBA00023004"/>
    </source>
</evidence>
<dbReference type="InterPro" id="IPR007197">
    <property type="entry name" value="rSAM"/>
</dbReference>
<dbReference type="EMBL" id="PCVL01000041">
    <property type="protein sequence ID" value="PIQ72431.1"/>
    <property type="molecule type" value="Genomic_DNA"/>
</dbReference>
<dbReference type="PANTHER" id="PTHR11918:SF45">
    <property type="entry name" value="THREONYLCARBAMOYLADENOSINE TRNA METHYLTHIOTRANSFERASE"/>
    <property type="match status" value="1"/>
</dbReference>
<dbReference type="Pfam" id="PF00919">
    <property type="entry name" value="UPF0004"/>
    <property type="match status" value="1"/>
</dbReference>